<name>A0A2U2D6B1_9PSED</name>
<sequence length="78" mass="8647">MDGQRAVFERGILAQRPLLIRPRARSKGYMDIPLGWARKWQSPVGARLARDGNPLWEQGLPAMAISRTPSRASHAPTG</sequence>
<evidence type="ECO:0000313" key="2">
    <source>
        <dbReference type="Proteomes" id="UP000245056"/>
    </source>
</evidence>
<dbReference type="AlphaFoldDB" id="A0A2U2D6B1"/>
<organism evidence="1 2">
    <name type="scientific">Pseudomonas prosekii</name>
    <dbReference type="NCBI Taxonomy" id="1148509"/>
    <lineage>
        <taxon>Bacteria</taxon>
        <taxon>Pseudomonadati</taxon>
        <taxon>Pseudomonadota</taxon>
        <taxon>Gammaproteobacteria</taxon>
        <taxon>Pseudomonadales</taxon>
        <taxon>Pseudomonadaceae</taxon>
        <taxon>Pseudomonas</taxon>
    </lineage>
</organism>
<gene>
    <name evidence="1" type="ORF">C9I49_16535</name>
</gene>
<accession>A0A2U2D6B1</accession>
<dbReference type="EMBL" id="QFAW01000021">
    <property type="protein sequence ID" value="PWE43348.1"/>
    <property type="molecule type" value="Genomic_DNA"/>
</dbReference>
<reference evidence="1 2" key="1">
    <citation type="submission" date="2018-05" db="EMBL/GenBank/DDBJ databases">
        <title>Genome sequences of two Antarctic strains of Pseudomonas prosekii: insights into adaptation to extreme conditions.</title>
        <authorList>
            <person name="Snopkova K."/>
            <person name="Dufkova K."/>
            <person name="Cejkova D."/>
            <person name="Sedlacek I."/>
            <person name="Smajs D."/>
        </authorList>
    </citation>
    <scope>NUCLEOTIDE SEQUENCE [LARGE SCALE GENOMIC DNA]</scope>
    <source>
        <strain evidence="1 2">P2673</strain>
    </source>
</reference>
<protein>
    <submittedName>
        <fullName evidence="1">Uncharacterized protein</fullName>
    </submittedName>
</protein>
<proteinExistence type="predicted"/>
<evidence type="ECO:0000313" key="1">
    <source>
        <dbReference type="EMBL" id="PWE43348.1"/>
    </source>
</evidence>
<comment type="caution">
    <text evidence="1">The sequence shown here is derived from an EMBL/GenBank/DDBJ whole genome shotgun (WGS) entry which is preliminary data.</text>
</comment>
<dbReference type="Proteomes" id="UP000245056">
    <property type="component" value="Unassembled WGS sequence"/>
</dbReference>